<organism evidence="1">
    <name type="scientific">marine metagenome</name>
    <dbReference type="NCBI Taxonomy" id="408172"/>
    <lineage>
        <taxon>unclassified sequences</taxon>
        <taxon>metagenomes</taxon>
        <taxon>ecological metagenomes</taxon>
    </lineage>
</organism>
<dbReference type="EMBL" id="UINC01001295">
    <property type="protein sequence ID" value="SUZ76911.1"/>
    <property type="molecule type" value="Genomic_DNA"/>
</dbReference>
<dbReference type="AlphaFoldDB" id="A0A381QC52"/>
<protein>
    <submittedName>
        <fullName evidence="1">Uncharacterized protein</fullName>
    </submittedName>
</protein>
<evidence type="ECO:0000313" key="1">
    <source>
        <dbReference type="EMBL" id="SUZ76911.1"/>
    </source>
</evidence>
<name>A0A381QC52_9ZZZZ</name>
<accession>A0A381QC52</accession>
<sequence>MRDLVEPVDGEKSSLGLEPMAEVLIGSGM</sequence>
<gene>
    <name evidence="1" type="ORF">METZ01_LOCUS29765</name>
</gene>
<reference evidence="1" key="1">
    <citation type="submission" date="2018-05" db="EMBL/GenBank/DDBJ databases">
        <authorList>
            <person name="Lanie J.A."/>
            <person name="Ng W.-L."/>
            <person name="Kazmierczak K.M."/>
            <person name="Andrzejewski T.M."/>
            <person name="Davidsen T.M."/>
            <person name="Wayne K.J."/>
            <person name="Tettelin H."/>
            <person name="Glass J.I."/>
            <person name="Rusch D."/>
            <person name="Podicherti R."/>
            <person name="Tsui H.-C.T."/>
            <person name="Winkler M.E."/>
        </authorList>
    </citation>
    <scope>NUCLEOTIDE SEQUENCE</scope>
</reference>
<proteinExistence type="predicted"/>